<keyword evidence="4" id="KW-1015">Disulfide bond</keyword>
<reference evidence="8 9" key="2">
    <citation type="journal article" date="2022" name="Mol. Biol. Evol.">
        <title>Comparative Genomics Reveals Insights into the Divergent Evolution of Astigmatic Mites and Household Pest Adaptations.</title>
        <authorList>
            <person name="Xiong Q."/>
            <person name="Wan A.T."/>
            <person name="Liu X."/>
            <person name="Fung C.S."/>
            <person name="Xiao X."/>
            <person name="Malainual N."/>
            <person name="Hou J."/>
            <person name="Wang L."/>
            <person name="Wang M."/>
            <person name="Yang K.Y."/>
            <person name="Cui Y."/>
            <person name="Leung E.L."/>
            <person name="Nong W."/>
            <person name="Shin S.K."/>
            <person name="Au S.W."/>
            <person name="Jeong K.Y."/>
            <person name="Chew F.T."/>
            <person name="Hui J.H."/>
            <person name="Leung T.F."/>
            <person name="Tungtrongchitr A."/>
            <person name="Zhong N."/>
            <person name="Liu Z."/>
            <person name="Tsui S.K."/>
        </authorList>
    </citation>
    <scope>NUCLEOTIDE SEQUENCE [LARGE SCALE GENOMIC DNA]</scope>
    <source>
        <strain evidence="8">Derp</strain>
    </source>
</reference>
<feature type="signal peptide" evidence="6">
    <location>
        <begin position="1"/>
        <end position="18"/>
    </location>
</feature>
<dbReference type="PROSITE" id="PS50835">
    <property type="entry name" value="IG_LIKE"/>
    <property type="match status" value="1"/>
</dbReference>
<dbReference type="SMART" id="SM00369">
    <property type="entry name" value="LRR_TYP"/>
    <property type="match status" value="10"/>
</dbReference>
<keyword evidence="5" id="KW-1133">Transmembrane helix</keyword>
<dbReference type="InterPro" id="IPR013098">
    <property type="entry name" value="Ig_I-set"/>
</dbReference>
<keyword evidence="9" id="KW-1185">Reference proteome</keyword>
<feature type="chain" id="PRO_5046459968" evidence="6">
    <location>
        <begin position="19"/>
        <end position="646"/>
    </location>
</feature>
<dbReference type="PANTHER" id="PTHR24366">
    <property type="entry name" value="IG(IMMUNOGLOBULIN) AND LRR(LEUCINE RICH REPEAT) DOMAINS"/>
    <property type="match status" value="1"/>
</dbReference>
<reference evidence="8 9" key="1">
    <citation type="journal article" date="2018" name="J. Allergy Clin. Immunol.">
        <title>High-quality assembly of Dermatophagoides pteronyssinus genome and transcriptome reveals a wide range of novel allergens.</title>
        <authorList>
            <person name="Liu X.Y."/>
            <person name="Yang K.Y."/>
            <person name="Wang M.Q."/>
            <person name="Kwok J.S."/>
            <person name="Zeng X."/>
            <person name="Yang Z."/>
            <person name="Xiao X.J."/>
            <person name="Lau C.P."/>
            <person name="Li Y."/>
            <person name="Huang Z.M."/>
            <person name="Ba J.G."/>
            <person name="Yim A.K."/>
            <person name="Ouyang C.Y."/>
            <person name="Ngai S.M."/>
            <person name="Chan T.F."/>
            <person name="Leung E.L."/>
            <person name="Liu L."/>
            <person name="Liu Z.G."/>
            <person name="Tsui S.K."/>
        </authorList>
    </citation>
    <scope>NUCLEOTIDE SEQUENCE [LARGE SCALE GENOMIC DNA]</scope>
    <source>
        <strain evidence="8">Derp</strain>
    </source>
</reference>
<dbReference type="Pfam" id="PF13855">
    <property type="entry name" value="LRR_8"/>
    <property type="match status" value="3"/>
</dbReference>
<evidence type="ECO:0000256" key="6">
    <source>
        <dbReference type="SAM" id="SignalP"/>
    </source>
</evidence>
<protein>
    <submittedName>
        <fullName evidence="8">Leucine-rich repeats and immunoglobulin-like domains protein 2</fullName>
    </submittedName>
</protein>
<evidence type="ECO:0000313" key="8">
    <source>
        <dbReference type="EMBL" id="KAH9422730.1"/>
    </source>
</evidence>
<comment type="caution">
    <text evidence="8">The sequence shown here is derived from an EMBL/GenBank/DDBJ whole genome shotgun (WGS) entry which is preliminary data.</text>
</comment>
<keyword evidence="1" id="KW-0433">Leucine-rich repeat</keyword>
<dbReference type="Gene3D" id="2.60.40.10">
    <property type="entry name" value="Immunoglobulins"/>
    <property type="match status" value="1"/>
</dbReference>
<keyword evidence="3" id="KW-0677">Repeat</keyword>
<dbReference type="PROSITE" id="PS51450">
    <property type="entry name" value="LRR"/>
    <property type="match status" value="6"/>
</dbReference>
<accession>A0ABQ8JJZ7</accession>
<dbReference type="PANTHER" id="PTHR24366:SF96">
    <property type="entry name" value="LEUCINE RICH REPEAT CONTAINING 53"/>
    <property type="match status" value="1"/>
</dbReference>
<dbReference type="SUPFAM" id="SSF52058">
    <property type="entry name" value="L domain-like"/>
    <property type="match status" value="1"/>
</dbReference>
<dbReference type="Pfam" id="PF07679">
    <property type="entry name" value="I-set"/>
    <property type="match status" value="1"/>
</dbReference>
<dbReference type="PRINTS" id="PR00019">
    <property type="entry name" value="LEURICHRPT"/>
</dbReference>
<evidence type="ECO:0000259" key="7">
    <source>
        <dbReference type="PROSITE" id="PS50835"/>
    </source>
</evidence>
<evidence type="ECO:0000256" key="2">
    <source>
        <dbReference type="ARBA" id="ARBA00022729"/>
    </source>
</evidence>
<dbReference type="InterPro" id="IPR032675">
    <property type="entry name" value="LRR_dom_sf"/>
</dbReference>
<evidence type="ECO:0000256" key="5">
    <source>
        <dbReference type="SAM" id="Phobius"/>
    </source>
</evidence>
<dbReference type="InterPro" id="IPR001611">
    <property type="entry name" value="Leu-rich_rpt"/>
</dbReference>
<keyword evidence="5" id="KW-0472">Membrane</keyword>
<evidence type="ECO:0000256" key="4">
    <source>
        <dbReference type="ARBA" id="ARBA00023157"/>
    </source>
</evidence>
<dbReference type="InterPro" id="IPR003598">
    <property type="entry name" value="Ig_sub2"/>
</dbReference>
<dbReference type="InterPro" id="IPR013783">
    <property type="entry name" value="Ig-like_fold"/>
</dbReference>
<feature type="domain" description="Ig-like" evidence="7">
    <location>
        <begin position="406"/>
        <end position="506"/>
    </location>
</feature>
<gene>
    <name evidence="8" type="primary">LRIG2</name>
    <name evidence="8" type="ORF">DERP_003410</name>
</gene>
<organism evidence="8 9">
    <name type="scientific">Dermatophagoides pteronyssinus</name>
    <name type="common">European house dust mite</name>
    <dbReference type="NCBI Taxonomy" id="6956"/>
    <lineage>
        <taxon>Eukaryota</taxon>
        <taxon>Metazoa</taxon>
        <taxon>Ecdysozoa</taxon>
        <taxon>Arthropoda</taxon>
        <taxon>Chelicerata</taxon>
        <taxon>Arachnida</taxon>
        <taxon>Acari</taxon>
        <taxon>Acariformes</taxon>
        <taxon>Sarcoptiformes</taxon>
        <taxon>Astigmata</taxon>
        <taxon>Psoroptidia</taxon>
        <taxon>Analgoidea</taxon>
        <taxon>Pyroglyphidae</taxon>
        <taxon>Dermatophagoidinae</taxon>
        <taxon>Dermatophagoides</taxon>
    </lineage>
</organism>
<evidence type="ECO:0000313" key="9">
    <source>
        <dbReference type="Proteomes" id="UP000887458"/>
    </source>
</evidence>
<proteinExistence type="predicted"/>
<dbReference type="SUPFAM" id="SSF48726">
    <property type="entry name" value="Immunoglobulin"/>
    <property type="match status" value="1"/>
</dbReference>
<dbReference type="SMART" id="SM00408">
    <property type="entry name" value="IGc2"/>
    <property type="match status" value="1"/>
</dbReference>
<dbReference type="SMART" id="SM00409">
    <property type="entry name" value="IG"/>
    <property type="match status" value="1"/>
</dbReference>
<dbReference type="Gene3D" id="3.80.10.10">
    <property type="entry name" value="Ribonuclease Inhibitor"/>
    <property type="match status" value="3"/>
</dbReference>
<dbReference type="InterPro" id="IPR007110">
    <property type="entry name" value="Ig-like_dom"/>
</dbReference>
<name>A0ABQ8JJZ7_DERPT</name>
<dbReference type="InterPro" id="IPR003599">
    <property type="entry name" value="Ig_sub"/>
</dbReference>
<dbReference type="InterPro" id="IPR003591">
    <property type="entry name" value="Leu-rich_rpt_typical-subtyp"/>
</dbReference>
<dbReference type="InterPro" id="IPR036179">
    <property type="entry name" value="Ig-like_dom_sf"/>
</dbReference>
<evidence type="ECO:0000256" key="1">
    <source>
        <dbReference type="ARBA" id="ARBA00022614"/>
    </source>
</evidence>
<keyword evidence="2 6" id="KW-0732">Signal</keyword>
<evidence type="ECO:0000256" key="3">
    <source>
        <dbReference type="ARBA" id="ARBA00022737"/>
    </source>
</evidence>
<dbReference type="Proteomes" id="UP000887458">
    <property type="component" value="Unassembled WGS sequence"/>
</dbReference>
<feature type="transmembrane region" description="Helical" evidence="5">
    <location>
        <begin position="540"/>
        <end position="561"/>
    </location>
</feature>
<dbReference type="SMART" id="SM00365">
    <property type="entry name" value="LRR_SD22"/>
    <property type="match status" value="5"/>
</dbReference>
<sequence>MIIISLIMMITIITTVQSMSTEISNENPIHLDRNLFERFYGKNFSSINDLDLSKQMIHTIDSDVFNETINLKTLKLSYNRLEIIKRSWFGKSMINLERLILRKNQITKIELLAFDNLKSLRVLDLRYNNLGNLDDGAFWGLNSLKYLVLDYNHITNIRYGWTYGLDSLEKLSIKFNQINMIDVDAFKPLSKRLWLLNLCSNRLQTITATTLAHLNQLQWLDLSNNSINEIDSNGFRSLKNLESLELSENELSNIFNEDGELFIEMKSLKNLFLNSNHIEKISVNTLYQLESLMILNLSSNPIVTIEDESFDWLINIQNIFATNLNLTCDCHIKWLYSWLKLLPPWIRDPFANQLQCSRPNNLRLASQISFMDIDPNLLCFDTEYNVYEDVDNDFEDQVPVNDNMPPYFVTEPVNITGKLGQSIRIDCPASGIPEPNISLSPYDKRLKFMAALERRVKIETIDNDDNDNDNQQMFFVIKPLTIDDIGYYNCNAFNEFGEIHSKFYLSVINDDDDYEQQQQQNKSTKINEKWLKYAPFDHPVFVIIIFIIIIDCLFLLIIKIFKSIRKSMKNLVKHHHHLNNNNDDDNINIDSIFDLSTQSININNDDDDDGENQSFKLNFPDIIIDKSINNHQQNIHSIINMETFKI</sequence>
<keyword evidence="5" id="KW-0812">Transmembrane</keyword>
<dbReference type="EMBL" id="NJHN03000036">
    <property type="protein sequence ID" value="KAH9422730.1"/>
    <property type="molecule type" value="Genomic_DNA"/>
</dbReference>